<sequence>MTQSDTVCLCFSCTAADNEPLKASEFFCSSGSSSRAALRSGYDSSRLPVTDAGHDRIASPNRNQTHACFIHSKQPRVFLFTTHLSLTETNSDAPLRCALLPGRLVSSSLSSGTSHRSPGLLGRWIRAEKPARSWLRRRTVRWLCGLKTSVREATLMDVAPFASGVGDRRSDAFKDYT</sequence>
<keyword evidence="2" id="KW-1185">Reference proteome</keyword>
<name>A0ABV0R2P7_9TELE</name>
<protein>
    <submittedName>
        <fullName evidence="1">Uncharacterized protein</fullName>
    </submittedName>
</protein>
<reference evidence="1 2" key="1">
    <citation type="submission" date="2021-06" db="EMBL/GenBank/DDBJ databases">
        <authorList>
            <person name="Palmer J.M."/>
        </authorList>
    </citation>
    <scope>NUCLEOTIDE SEQUENCE [LARGE SCALE GENOMIC DNA]</scope>
    <source>
        <strain evidence="1 2">XC_2019</strain>
        <tissue evidence="1">Muscle</tissue>
    </source>
</reference>
<comment type="caution">
    <text evidence="1">The sequence shown here is derived from an EMBL/GenBank/DDBJ whole genome shotgun (WGS) entry which is preliminary data.</text>
</comment>
<gene>
    <name evidence="1" type="ORF">XENOCAPTIV_020903</name>
</gene>
<evidence type="ECO:0000313" key="1">
    <source>
        <dbReference type="EMBL" id="MEQ2201936.1"/>
    </source>
</evidence>
<proteinExistence type="predicted"/>
<dbReference type="EMBL" id="JAHRIN010029745">
    <property type="protein sequence ID" value="MEQ2201936.1"/>
    <property type="molecule type" value="Genomic_DNA"/>
</dbReference>
<dbReference type="Proteomes" id="UP001434883">
    <property type="component" value="Unassembled WGS sequence"/>
</dbReference>
<accession>A0ABV0R2P7</accession>
<organism evidence="1 2">
    <name type="scientific">Xenoophorus captivus</name>
    <dbReference type="NCBI Taxonomy" id="1517983"/>
    <lineage>
        <taxon>Eukaryota</taxon>
        <taxon>Metazoa</taxon>
        <taxon>Chordata</taxon>
        <taxon>Craniata</taxon>
        <taxon>Vertebrata</taxon>
        <taxon>Euteleostomi</taxon>
        <taxon>Actinopterygii</taxon>
        <taxon>Neopterygii</taxon>
        <taxon>Teleostei</taxon>
        <taxon>Neoteleostei</taxon>
        <taxon>Acanthomorphata</taxon>
        <taxon>Ovalentaria</taxon>
        <taxon>Atherinomorphae</taxon>
        <taxon>Cyprinodontiformes</taxon>
        <taxon>Goodeidae</taxon>
        <taxon>Xenoophorus</taxon>
    </lineage>
</organism>
<evidence type="ECO:0000313" key="2">
    <source>
        <dbReference type="Proteomes" id="UP001434883"/>
    </source>
</evidence>